<sequence length="128" mass="14653">MRQSFTVDIPRALIVTSNANAHRWRRHKTREWWKNVVPDLAPMGRANVYVGITKRTRGRYDPANLTDTFKGCVDQLVENGVLEDDDYTHVTGPLVYHEAVDRDVPKETVRARVTLTPYASILEEGDCE</sequence>
<protein>
    <submittedName>
        <fullName evidence="1">Uncharacterized protein</fullName>
    </submittedName>
</protein>
<dbReference type="InterPro" id="IPR036614">
    <property type="entry name" value="RusA-like_sf"/>
</dbReference>
<dbReference type="EMBL" id="CP044108">
    <property type="protein sequence ID" value="QEU11616.1"/>
    <property type="molecule type" value="Genomic_DNA"/>
</dbReference>
<keyword evidence="2" id="KW-1185">Reference proteome</keyword>
<name>A0ABX6A354_9MICO</name>
<accession>A0ABX6A354</accession>
<proteinExistence type="predicted"/>
<gene>
    <name evidence="1" type="ORF">FOB48_04460</name>
</gene>
<dbReference type="SUPFAM" id="SSF103084">
    <property type="entry name" value="Holliday junction resolvase RusA"/>
    <property type="match status" value="1"/>
</dbReference>
<evidence type="ECO:0000313" key="1">
    <source>
        <dbReference type="EMBL" id="QEU11616.1"/>
    </source>
</evidence>
<organism evidence="1 2">
    <name type="scientific">Dermabacter vaginalis</name>
    <dbReference type="NCBI Taxonomy" id="1630135"/>
    <lineage>
        <taxon>Bacteria</taxon>
        <taxon>Bacillati</taxon>
        <taxon>Actinomycetota</taxon>
        <taxon>Actinomycetes</taxon>
        <taxon>Micrococcales</taxon>
        <taxon>Dermabacteraceae</taxon>
        <taxon>Dermabacter</taxon>
    </lineage>
</organism>
<evidence type="ECO:0000313" key="2">
    <source>
        <dbReference type="Proteomes" id="UP000323865"/>
    </source>
</evidence>
<dbReference type="RefSeq" id="WP_150333003.1">
    <property type="nucleotide sequence ID" value="NZ_CP044108.1"/>
</dbReference>
<dbReference type="Proteomes" id="UP000323865">
    <property type="component" value="Chromosome"/>
</dbReference>
<reference evidence="1 2" key="1">
    <citation type="submission" date="2019-09" db="EMBL/GenBank/DDBJ databases">
        <title>FDA dAtabase for Regulatory Grade micrObial Sequences (FDA-ARGOS): Supporting development and validation of Infectious Disease Dx tests.</title>
        <authorList>
            <person name="Sciortino C."/>
            <person name="Tallon L."/>
            <person name="Sadzewicz L."/>
            <person name="Vavikolanu K."/>
            <person name="Mehta A."/>
            <person name="Aluvathingal J."/>
            <person name="Nadendla S."/>
            <person name="Nandy P."/>
            <person name="Geyer C."/>
            <person name="Yan Y."/>
            <person name="Sichtig H."/>
        </authorList>
    </citation>
    <scope>NUCLEOTIDE SEQUENCE [LARGE SCALE GENOMIC DNA]</scope>
    <source>
        <strain evidence="1 2">FDAARGOS_640</strain>
    </source>
</reference>